<dbReference type="Pfam" id="PF12277">
    <property type="entry name" value="DUF3618"/>
    <property type="match status" value="1"/>
</dbReference>
<proteinExistence type="predicted"/>
<gene>
    <name evidence="1" type="ORF">AWC04_04760</name>
</gene>
<dbReference type="Proteomes" id="UP000193484">
    <property type="component" value="Unassembled WGS sequence"/>
</dbReference>
<dbReference type="EMBL" id="LQOJ01000020">
    <property type="protein sequence ID" value="ORV06762.1"/>
    <property type="molecule type" value="Genomic_DNA"/>
</dbReference>
<dbReference type="AlphaFoldDB" id="A0A1X1RI61"/>
<name>A0A1X1RI61_MYCFA</name>
<dbReference type="OrthoDB" id="5196933at2"/>
<reference evidence="1 2" key="1">
    <citation type="submission" date="2016-01" db="EMBL/GenBank/DDBJ databases">
        <title>The new phylogeny of the genus Mycobacterium.</title>
        <authorList>
            <person name="Tarcisio F."/>
            <person name="Conor M."/>
            <person name="Antonella G."/>
            <person name="Elisabetta G."/>
            <person name="Giulia F.S."/>
            <person name="Sara T."/>
            <person name="Anna F."/>
            <person name="Clotilde B."/>
            <person name="Roberto B."/>
            <person name="Veronica D.S."/>
            <person name="Fabio R."/>
            <person name="Monica P."/>
            <person name="Olivier J."/>
            <person name="Enrico T."/>
            <person name="Nicola S."/>
        </authorList>
    </citation>
    <scope>NUCLEOTIDE SEQUENCE [LARGE SCALE GENOMIC DNA]</scope>
    <source>
        <strain evidence="1 2">DSM 44179</strain>
    </source>
</reference>
<protein>
    <submittedName>
        <fullName evidence="1">Uncharacterized protein</fullName>
    </submittedName>
</protein>
<keyword evidence="2" id="KW-1185">Reference proteome</keyword>
<sequence>MADRDPEVIKQEIDAARSQLAVTVDTLTERANPRRLADDAKSRVLQLVNTPAVKATVAGVAGLVVVVIVVRFRRRRQLR</sequence>
<dbReference type="RefSeq" id="WP_085093604.1">
    <property type="nucleotide sequence ID" value="NZ_AP022603.1"/>
</dbReference>
<organism evidence="1 2">
    <name type="scientific">Mycolicibacterium fallax</name>
    <name type="common">Mycobacterium fallax</name>
    <dbReference type="NCBI Taxonomy" id="1793"/>
    <lineage>
        <taxon>Bacteria</taxon>
        <taxon>Bacillati</taxon>
        <taxon>Actinomycetota</taxon>
        <taxon>Actinomycetes</taxon>
        <taxon>Mycobacteriales</taxon>
        <taxon>Mycobacteriaceae</taxon>
        <taxon>Mycolicibacterium</taxon>
    </lineage>
</organism>
<comment type="caution">
    <text evidence="1">The sequence shown here is derived from an EMBL/GenBank/DDBJ whole genome shotgun (WGS) entry which is preliminary data.</text>
</comment>
<evidence type="ECO:0000313" key="2">
    <source>
        <dbReference type="Proteomes" id="UP000193484"/>
    </source>
</evidence>
<dbReference type="InterPro" id="IPR022062">
    <property type="entry name" value="DUF3618"/>
</dbReference>
<evidence type="ECO:0000313" key="1">
    <source>
        <dbReference type="EMBL" id="ORV06762.1"/>
    </source>
</evidence>
<accession>A0A1X1RI61</accession>
<dbReference type="STRING" id="1793.AWC04_04760"/>